<feature type="domain" description="Glyoxal oxidase N-terminal" evidence="1">
    <location>
        <begin position="18"/>
        <end position="148"/>
    </location>
</feature>
<dbReference type="InterPro" id="IPR011043">
    <property type="entry name" value="Gal_Oxase/kelch_b-propeller"/>
</dbReference>
<sequence>CQRLTTEPADGSAPQCEKVDDMLEGRSMGQFIILPDGKMLVINGGLNGTAGHAEATGQIHTYGEMPFGMSLAAGPVGTPAIYDPNEPKGSRWSNKGLGTMNIARLYHSSAILLPEASVLVAGSNPNVDVNTSTIFPTEYRSEIFYPPYF</sequence>
<feature type="non-terminal residue" evidence="2">
    <location>
        <position position="149"/>
    </location>
</feature>
<dbReference type="EMBL" id="MU150337">
    <property type="protein sequence ID" value="KAF9458561.1"/>
    <property type="molecule type" value="Genomic_DNA"/>
</dbReference>
<name>A0A9P5XZI3_9AGAR</name>
<dbReference type="OrthoDB" id="2019572at2759"/>
<organism evidence="2 3">
    <name type="scientific">Collybia nuda</name>
    <dbReference type="NCBI Taxonomy" id="64659"/>
    <lineage>
        <taxon>Eukaryota</taxon>
        <taxon>Fungi</taxon>
        <taxon>Dikarya</taxon>
        <taxon>Basidiomycota</taxon>
        <taxon>Agaricomycotina</taxon>
        <taxon>Agaricomycetes</taxon>
        <taxon>Agaricomycetidae</taxon>
        <taxon>Agaricales</taxon>
        <taxon>Tricholomatineae</taxon>
        <taxon>Clitocybaceae</taxon>
        <taxon>Collybia</taxon>
    </lineage>
</organism>
<dbReference type="PANTHER" id="PTHR32208:SF21">
    <property type="entry name" value="LOW QUALITY PROTEIN: ALDEHYDE OXIDASE GLOX-LIKE"/>
    <property type="match status" value="1"/>
</dbReference>
<comment type="caution">
    <text evidence="2">The sequence shown here is derived from an EMBL/GenBank/DDBJ whole genome shotgun (WGS) entry which is preliminary data.</text>
</comment>
<proteinExistence type="predicted"/>
<protein>
    <submittedName>
        <fullName evidence="2">Copper radical oxidase</fullName>
    </submittedName>
</protein>
<evidence type="ECO:0000313" key="2">
    <source>
        <dbReference type="EMBL" id="KAF9458561.1"/>
    </source>
</evidence>
<dbReference type="PANTHER" id="PTHR32208">
    <property type="entry name" value="SECRETED PROTEIN-RELATED"/>
    <property type="match status" value="1"/>
</dbReference>
<dbReference type="Gene3D" id="2.130.10.80">
    <property type="entry name" value="Galactose oxidase/kelch, beta-propeller"/>
    <property type="match status" value="1"/>
</dbReference>
<dbReference type="Pfam" id="PF07250">
    <property type="entry name" value="Glyoxal_oxid_N"/>
    <property type="match status" value="1"/>
</dbReference>
<reference evidence="2" key="1">
    <citation type="submission" date="2020-11" db="EMBL/GenBank/DDBJ databases">
        <authorList>
            <consortium name="DOE Joint Genome Institute"/>
            <person name="Ahrendt S."/>
            <person name="Riley R."/>
            <person name="Andreopoulos W."/>
            <person name="Labutti K."/>
            <person name="Pangilinan J."/>
            <person name="Ruiz-Duenas F.J."/>
            <person name="Barrasa J.M."/>
            <person name="Sanchez-Garcia M."/>
            <person name="Camarero S."/>
            <person name="Miyauchi S."/>
            <person name="Serrano A."/>
            <person name="Linde D."/>
            <person name="Babiker R."/>
            <person name="Drula E."/>
            <person name="Ayuso-Fernandez I."/>
            <person name="Pacheco R."/>
            <person name="Padilla G."/>
            <person name="Ferreira P."/>
            <person name="Barriuso J."/>
            <person name="Kellner H."/>
            <person name="Castanera R."/>
            <person name="Alfaro M."/>
            <person name="Ramirez L."/>
            <person name="Pisabarro A.G."/>
            <person name="Kuo A."/>
            <person name="Tritt A."/>
            <person name="Lipzen A."/>
            <person name="He G."/>
            <person name="Yan M."/>
            <person name="Ng V."/>
            <person name="Cullen D."/>
            <person name="Martin F."/>
            <person name="Rosso M.-N."/>
            <person name="Henrissat B."/>
            <person name="Hibbett D."/>
            <person name="Martinez A.T."/>
            <person name="Grigoriev I.V."/>
        </authorList>
    </citation>
    <scope>NUCLEOTIDE SEQUENCE</scope>
    <source>
        <strain evidence="2">CBS 247.69</strain>
    </source>
</reference>
<keyword evidence="3" id="KW-1185">Reference proteome</keyword>
<dbReference type="SUPFAM" id="SSF50965">
    <property type="entry name" value="Galactose oxidase, central domain"/>
    <property type="match status" value="1"/>
</dbReference>
<accession>A0A9P5XZI3</accession>
<dbReference type="Proteomes" id="UP000807353">
    <property type="component" value="Unassembled WGS sequence"/>
</dbReference>
<evidence type="ECO:0000313" key="3">
    <source>
        <dbReference type="Proteomes" id="UP000807353"/>
    </source>
</evidence>
<evidence type="ECO:0000259" key="1">
    <source>
        <dbReference type="Pfam" id="PF07250"/>
    </source>
</evidence>
<feature type="non-terminal residue" evidence="2">
    <location>
        <position position="1"/>
    </location>
</feature>
<dbReference type="AlphaFoldDB" id="A0A9P5XZI3"/>
<gene>
    <name evidence="2" type="ORF">BDZ94DRAFT_1123296</name>
</gene>
<dbReference type="InterPro" id="IPR009880">
    <property type="entry name" value="Glyoxal_oxidase_N"/>
</dbReference>
<dbReference type="InterPro" id="IPR037293">
    <property type="entry name" value="Gal_Oxidase_central_sf"/>
</dbReference>